<protein>
    <submittedName>
        <fullName evidence="8">ABC transporter permease subunit</fullName>
    </submittedName>
</protein>
<name>A0A173TZB2_9FIRM</name>
<evidence type="ECO:0000256" key="4">
    <source>
        <dbReference type="ARBA" id="ARBA00022692"/>
    </source>
</evidence>
<dbReference type="Pfam" id="PF00528">
    <property type="entry name" value="BPD_transp_1"/>
    <property type="match status" value="1"/>
</dbReference>
<dbReference type="InterPro" id="IPR000515">
    <property type="entry name" value="MetI-like"/>
</dbReference>
<dbReference type="RefSeq" id="WP_006784717.1">
    <property type="nucleotide sequence ID" value="NZ_CABJBH010000018.1"/>
</dbReference>
<feature type="transmembrane region" description="Helical" evidence="7">
    <location>
        <begin position="115"/>
        <end position="137"/>
    </location>
</feature>
<feature type="transmembrane region" description="Helical" evidence="7">
    <location>
        <begin position="12"/>
        <end position="38"/>
    </location>
</feature>
<sequence>MVKGLSKQKINATVRFMVLAIVGFFMMYPLLWLVGAIFKTNTEIFTSAAFWPKDIQNGWESIVNGWKTNTPFNLGYYFMNSMKYLIPRTIFTVVSSILTAYVLTRRSFKFKKFVFVMVIGTLLMPDVIFRIPLYLFWRDLNLLDTHIPLWLDSAFATNSFFVFMLIQFMRTIPKELDEAAKMDGCNSFQTLVHILIPVMKPTIVTVALLTFMWGMNDFQGPLIYISSIDKYPLSIAMRLAMDNTDSAVQYRNIFAMSLMSIIPSIILFYCAQGYFIDGIASTGSKE</sequence>
<comment type="subcellular location">
    <subcellularLocation>
        <location evidence="1 7">Cell membrane</location>
        <topology evidence="1 7">Multi-pass membrane protein</topology>
    </subcellularLocation>
</comment>
<gene>
    <name evidence="8" type="ORF">GMA92_04035</name>
</gene>
<evidence type="ECO:0000256" key="5">
    <source>
        <dbReference type="ARBA" id="ARBA00022989"/>
    </source>
</evidence>
<keyword evidence="5 7" id="KW-1133">Transmembrane helix</keyword>
<keyword evidence="4 7" id="KW-0812">Transmembrane</keyword>
<dbReference type="CDD" id="cd06261">
    <property type="entry name" value="TM_PBP2"/>
    <property type="match status" value="1"/>
</dbReference>
<dbReference type="Gene3D" id="1.10.3720.10">
    <property type="entry name" value="MetI-like"/>
    <property type="match status" value="1"/>
</dbReference>
<keyword evidence="6 7" id="KW-0472">Membrane</keyword>
<feature type="transmembrane region" description="Helical" evidence="7">
    <location>
        <begin position="84"/>
        <end position="103"/>
    </location>
</feature>
<dbReference type="EMBL" id="WMQE01000006">
    <property type="protein sequence ID" value="MTK20607.1"/>
    <property type="molecule type" value="Genomic_DNA"/>
</dbReference>
<dbReference type="PANTHER" id="PTHR43744:SF6">
    <property type="entry name" value="ABC TRANSPORTER PERMEASE PROTEIN YESQ-RELATED"/>
    <property type="match status" value="1"/>
</dbReference>
<organism evidence="8 9">
    <name type="scientific">Turicibacter sanguinis</name>
    <dbReference type="NCBI Taxonomy" id="154288"/>
    <lineage>
        <taxon>Bacteria</taxon>
        <taxon>Bacillati</taxon>
        <taxon>Bacillota</taxon>
        <taxon>Erysipelotrichia</taxon>
        <taxon>Erysipelotrichales</taxon>
        <taxon>Turicibacteraceae</taxon>
        <taxon>Turicibacter</taxon>
    </lineage>
</organism>
<dbReference type="AlphaFoldDB" id="A0A173TZB2"/>
<dbReference type="PANTHER" id="PTHR43744">
    <property type="entry name" value="ABC TRANSPORTER PERMEASE PROTEIN MG189-RELATED-RELATED"/>
    <property type="match status" value="1"/>
</dbReference>
<dbReference type="SUPFAM" id="SSF161098">
    <property type="entry name" value="MetI-like"/>
    <property type="match status" value="1"/>
</dbReference>
<dbReference type="Proteomes" id="UP000487649">
    <property type="component" value="Unassembled WGS sequence"/>
</dbReference>
<comment type="similarity">
    <text evidence="7">Belongs to the binding-protein-dependent transport system permease family.</text>
</comment>
<dbReference type="GO" id="GO:0005886">
    <property type="term" value="C:plasma membrane"/>
    <property type="evidence" value="ECO:0007669"/>
    <property type="project" value="UniProtKB-SubCell"/>
</dbReference>
<feature type="transmembrane region" description="Helical" evidence="7">
    <location>
        <begin position="253"/>
        <end position="276"/>
    </location>
</feature>
<evidence type="ECO:0000256" key="2">
    <source>
        <dbReference type="ARBA" id="ARBA00022448"/>
    </source>
</evidence>
<dbReference type="InterPro" id="IPR035906">
    <property type="entry name" value="MetI-like_sf"/>
</dbReference>
<proteinExistence type="inferred from homology"/>
<feature type="transmembrane region" description="Helical" evidence="7">
    <location>
        <begin position="190"/>
        <end position="215"/>
    </location>
</feature>
<dbReference type="PROSITE" id="PS50928">
    <property type="entry name" value="ABC_TM1"/>
    <property type="match status" value="1"/>
</dbReference>
<feature type="transmembrane region" description="Helical" evidence="7">
    <location>
        <begin position="149"/>
        <end position="169"/>
    </location>
</feature>
<evidence type="ECO:0000256" key="7">
    <source>
        <dbReference type="RuleBase" id="RU363032"/>
    </source>
</evidence>
<dbReference type="GO" id="GO:0055085">
    <property type="term" value="P:transmembrane transport"/>
    <property type="evidence" value="ECO:0007669"/>
    <property type="project" value="InterPro"/>
</dbReference>
<evidence type="ECO:0000313" key="8">
    <source>
        <dbReference type="EMBL" id="MTK20607.1"/>
    </source>
</evidence>
<comment type="caution">
    <text evidence="8">The sequence shown here is derived from an EMBL/GenBank/DDBJ whole genome shotgun (WGS) entry which is preliminary data.</text>
</comment>
<evidence type="ECO:0000256" key="1">
    <source>
        <dbReference type="ARBA" id="ARBA00004651"/>
    </source>
</evidence>
<keyword evidence="2 7" id="KW-0813">Transport</keyword>
<dbReference type="GeneID" id="60059798"/>
<accession>A0A173TZB2</accession>
<evidence type="ECO:0000313" key="9">
    <source>
        <dbReference type="Proteomes" id="UP000487649"/>
    </source>
</evidence>
<reference evidence="8 9" key="1">
    <citation type="journal article" date="2019" name="Nat. Med.">
        <title>A library of human gut bacterial isolates paired with longitudinal multiomics data enables mechanistic microbiome research.</title>
        <authorList>
            <person name="Poyet M."/>
            <person name="Groussin M."/>
            <person name="Gibbons S.M."/>
            <person name="Avila-Pacheco J."/>
            <person name="Jiang X."/>
            <person name="Kearney S.M."/>
            <person name="Perrotta A.R."/>
            <person name="Berdy B."/>
            <person name="Zhao S."/>
            <person name="Lieberman T.D."/>
            <person name="Swanson P.K."/>
            <person name="Smith M."/>
            <person name="Roesemann S."/>
            <person name="Alexander J.E."/>
            <person name="Rich S.A."/>
            <person name="Livny J."/>
            <person name="Vlamakis H."/>
            <person name="Clish C."/>
            <person name="Bullock K."/>
            <person name="Deik A."/>
            <person name="Scott J."/>
            <person name="Pierce K.A."/>
            <person name="Xavier R.J."/>
            <person name="Alm E.J."/>
        </authorList>
    </citation>
    <scope>NUCLEOTIDE SEQUENCE [LARGE SCALE GENOMIC DNA]</scope>
    <source>
        <strain evidence="8 9">BIOML-A198</strain>
    </source>
</reference>
<dbReference type="OrthoDB" id="153186at2"/>
<keyword evidence="3" id="KW-1003">Cell membrane</keyword>
<evidence type="ECO:0000256" key="6">
    <source>
        <dbReference type="ARBA" id="ARBA00023136"/>
    </source>
</evidence>
<evidence type="ECO:0000256" key="3">
    <source>
        <dbReference type="ARBA" id="ARBA00022475"/>
    </source>
</evidence>